<evidence type="ECO:0000313" key="3">
    <source>
        <dbReference type="Proteomes" id="UP000075883"/>
    </source>
</evidence>
<dbReference type="Proteomes" id="UP000075883">
    <property type="component" value="Unassembled WGS sequence"/>
</dbReference>
<feature type="region of interest" description="Disordered" evidence="1">
    <location>
        <begin position="242"/>
        <end position="266"/>
    </location>
</feature>
<feature type="region of interest" description="Disordered" evidence="1">
    <location>
        <begin position="16"/>
        <end position="55"/>
    </location>
</feature>
<dbReference type="EnsemblMetazoa" id="ACUA017521-RA">
    <property type="protein sequence ID" value="ACUA017521-PA"/>
    <property type="gene ID" value="ACUA017521"/>
</dbReference>
<feature type="region of interest" description="Disordered" evidence="1">
    <location>
        <begin position="159"/>
        <end position="227"/>
    </location>
</feature>
<feature type="compositionally biased region" description="Low complexity" evidence="1">
    <location>
        <begin position="159"/>
        <end position="172"/>
    </location>
</feature>
<evidence type="ECO:0000256" key="1">
    <source>
        <dbReference type="SAM" id="MobiDB-lite"/>
    </source>
</evidence>
<keyword evidence="3" id="KW-1185">Reference proteome</keyword>
<feature type="compositionally biased region" description="Basic residues" evidence="1">
    <location>
        <begin position="216"/>
        <end position="227"/>
    </location>
</feature>
<dbReference type="EMBL" id="AXCM01002889">
    <property type="status" value="NOT_ANNOTATED_CDS"/>
    <property type="molecule type" value="Genomic_DNA"/>
</dbReference>
<reference evidence="3" key="1">
    <citation type="submission" date="2013-09" db="EMBL/GenBank/DDBJ databases">
        <title>The Genome Sequence of Anopheles culicifacies species A.</title>
        <authorList>
            <consortium name="The Broad Institute Genomics Platform"/>
            <person name="Neafsey D.E."/>
            <person name="Besansky N."/>
            <person name="Howell P."/>
            <person name="Walton C."/>
            <person name="Young S.K."/>
            <person name="Zeng Q."/>
            <person name="Gargeya S."/>
            <person name="Fitzgerald M."/>
            <person name="Haas B."/>
            <person name="Abouelleil A."/>
            <person name="Allen A.W."/>
            <person name="Alvarado L."/>
            <person name="Arachchi H.M."/>
            <person name="Berlin A.M."/>
            <person name="Chapman S.B."/>
            <person name="Gainer-Dewar J."/>
            <person name="Goldberg J."/>
            <person name="Griggs A."/>
            <person name="Gujja S."/>
            <person name="Hansen M."/>
            <person name="Howarth C."/>
            <person name="Imamovic A."/>
            <person name="Ireland A."/>
            <person name="Larimer J."/>
            <person name="McCowan C."/>
            <person name="Murphy C."/>
            <person name="Pearson M."/>
            <person name="Poon T.W."/>
            <person name="Priest M."/>
            <person name="Roberts A."/>
            <person name="Saif S."/>
            <person name="Shea T."/>
            <person name="Sisk P."/>
            <person name="Sykes S."/>
            <person name="Wortman J."/>
            <person name="Nusbaum C."/>
            <person name="Birren B."/>
        </authorList>
    </citation>
    <scope>NUCLEOTIDE SEQUENCE [LARGE SCALE GENOMIC DNA]</scope>
    <source>
        <strain evidence="3">A-37</strain>
    </source>
</reference>
<reference evidence="2" key="2">
    <citation type="submission" date="2020-05" db="UniProtKB">
        <authorList>
            <consortium name="EnsemblMetazoa"/>
        </authorList>
    </citation>
    <scope>IDENTIFICATION</scope>
    <source>
        <strain evidence="2">A-37</strain>
    </source>
</reference>
<feature type="compositionally biased region" description="Polar residues" evidence="1">
    <location>
        <begin position="173"/>
        <end position="185"/>
    </location>
</feature>
<accession>A0A182MG62</accession>
<protein>
    <submittedName>
        <fullName evidence="2">Uncharacterized protein</fullName>
    </submittedName>
</protein>
<dbReference type="AlphaFoldDB" id="A0A182MG62"/>
<feature type="compositionally biased region" description="Pro residues" evidence="1">
    <location>
        <begin position="25"/>
        <end position="35"/>
    </location>
</feature>
<feature type="compositionally biased region" description="Low complexity" evidence="1">
    <location>
        <begin position="190"/>
        <end position="215"/>
    </location>
</feature>
<feature type="compositionally biased region" description="Low complexity" evidence="1">
    <location>
        <begin position="255"/>
        <end position="266"/>
    </location>
</feature>
<dbReference type="VEuPathDB" id="VectorBase:ACUA017521"/>
<sequence length="468" mass="49790">AVAAAAAAAATASAGLGANSSPSALVPPQPQPPLQPLTLPSIALHHPPHPSTAPNQSTQLAAAVTTASLYHQQPISGLVCANDLSQGNTGELVNSASTNGLCCSQQLCYCGHCYQTQHQGIFLPPAAAQSYTHPALLAQQHPPQVVVGRYADLHSLAGGLSTSANSSSNSSSDLFNHSSPTSSGTGELGYYSTSTTATTTTTPYHHTYPAPQLLSHHPHHLPSHHHHHPLLVQQPFQQLAHQQQLQLYHHHHHQQQQQQQIQHLQQYFDSSHSSLSTSSGSSSIVSSKTLSMVSMKLDSLHPMMKSPPSAMSLFLPDGVMAATPPVAYHYANGQMGQYDELDEENYWSSELTELPVLVGPPLLPYQRDPVEDPLLPLRPLPSSSYPGTCTGPLFSVYLSPITPTTSTTAISNTITASNATSSATEVLACGRHYCTNSRTIITANTTHPAKPGKCGVEVKILHSDFNSF</sequence>
<evidence type="ECO:0000313" key="2">
    <source>
        <dbReference type="EnsemblMetazoa" id="ACUA017521-PA"/>
    </source>
</evidence>
<organism evidence="2 3">
    <name type="scientific">Anopheles culicifacies</name>
    <dbReference type="NCBI Taxonomy" id="139723"/>
    <lineage>
        <taxon>Eukaryota</taxon>
        <taxon>Metazoa</taxon>
        <taxon>Ecdysozoa</taxon>
        <taxon>Arthropoda</taxon>
        <taxon>Hexapoda</taxon>
        <taxon>Insecta</taxon>
        <taxon>Pterygota</taxon>
        <taxon>Neoptera</taxon>
        <taxon>Endopterygota</taxon>
        <taxon>Diptera</taxon>
        <taxon>Nematocera</taxon>
        <taxon>Culicoidea</taxon>
        <taxon>Culicidae</taxon>
        <taxon>Anophelinae</taxon>
        <taxon>Anopheles</taxon>
        <taxon>culicifacies species complex</taxon>
    </lineage>
</organism>
<name>A0A182MG62_9DIPT</name>
<proteinExistence type="predicted"/>